<sequence length="211" mass="23428">MSYPSNLWHFGQSCHIGDFRSTGHLSFGLAAGFAREGLTAGQRDDEMSRTASPSVKTTSVLVGDAGIDSAQPIANLRSIKMSFGIRIPYFMKCFSLGYSEKMYEEVDGDLCVEIFDVTAFFQRFEKALNAQLPGWGALSAPAQYWDFSHVPFGAKQGDLFFLKDSSKYSSQKEYRIVLLPPEQFVVSDPKVRQSIYLGSIEDISSEKKKGA</sequence>
<dbReference type="EMBL" id="FUYE01000010">
    <property type="protein sequence ID" value="SKB00163.1"/>
    <property type="molecule type" value="Genomic_DNA"/>
</dbReference>
<evidence type="ECO:0000313" key="2">
    <source>
        <dbReference type="Proteomes" id="UP000190774"/>
    </source>
</evidence>
<reference evidence="2" key="1">
    <citation type="submission" date="2017-02" db="EMBL/GenBank/DDBJ databases">
        <authorList>
            <person name="Varghese N."/>
            <person name="Submissions S."/>
        </authorList>
    </citation>
    <scope>NUCLEOTIDE SEQUENCE [LARGE SCALE GENOMIC DNA]</scope>
    <source>
        <strain evidence="2">ATCC 700200</strain>
    </source>
</reference>
<protein>
    <submittedName>
        <fullName evidence="1">Uncharacterized protein</fullName>
    </submittedName>
</protein>
<keyword evidence="2" id="KW-1185">Reference proteome</keyword>
<dbReference type="RefSeq" id="WP_078814280.1">
    <property type="nucleotide sequence ID" value="NZ_FUYE01000010.1"/>
</dbReference>
<dbReference type="AlphaFoldDB" id="A0A1T4YEN0"/>
<dbReference type="OrthoDB" id="8477925at2"/>
<name>A0A1T4YEN0_9BACT</name>
<dbReference type="STRING" id="48467.SAMN02745166_03082"/>
<dbReference type="Proteomes" id="UP000190774">
    <property type="component" value="Unassembled WGS sequence"/>
</dbReference>
<organism evidence="1 2">
    <name type="scientific">Prosthecobacter debontii</name>
    <dbReference type="NCBI Taxonomy" id="48467"/>
    <lineage>
        <taxon>Bacteria</taxon>
        <taxon>Pseudomonadati</taxon>
        <taxon>Verrucomicrobiota</taxon>
        <taxon>Verrucomicrobiia</taxon>
        <taxon>Verrucomicrobiales</taxon>
        <taxon>Verrucomicrobiaceae</taxon>
        <taxon>Prosthecobacter</taxon>
    </lineage>
</organism>
<accession>A0A1T4YEN0</accession>
<gene>
    <name evidence="1" type="ORF">SAMN02745166_03082</name>
</gene>
<evidence type="ECO:0000313" key="1">
    <source>
        <dbReference type="EMBL" id="SKB00163.1"/>
    </source>
</evidence>
<proteinExistence type="predicted"/>